<sequence>PMKSQLKCRSGCKASGRCPDPCFTCASWVKTSETLVWCRIDKFFTQSSVKHGGSSTIHESPHAFQRSLDGTTNT</sequence>
<proteinExistence type="predicted"/>
<evidence type="ECO:0000313" key="2">
    <source>
        <dbReference type="EMBL" id="MCE0482112.1"/>
    </source>
</evidence>
<dbReference type="EMBL" id="JACEIK010005733">
    <property type="protein sequence ID" value="MCE0482112.1"/>
    <property type="molecule type" value="Genomic_DNA"/>
</dbReference>
<name>A0ABS8VP16_DATST</name>
<reference evidence="2 3" key="1">
    <citation type="journal article" date="2021" name="BMC Genomics">
        <title>Datura genome reveals duplications of psychoactive alkaloid biosynthetic genes and high mutation rate following tissue culture.</title>
        <authorList>
            <person name="Rajewski A."/>
            <person name="Carter-House D."/>
            <person name="Stajich J."/>
            <person name="Litt A."/>
        </authorList>
    </citation>
    <scope>NUCLEOTIDE SEQUENCE [LARGE SCALE GENOMIC DNA]</scope>
    <source>
        <strain evidence="2">AR-01</strain>
    </source>
</reference>
<evidence type="ECO:0000256" key="1">
    <source>
        <dbReference type="SAM" id="MobiDB-lite"/>
    </source>
</evidence>
<organism evidence="2 3">
    <name type="scientific">Datura stramonium</name>
    <name type="common">Jimsonweed</name>
    <name type="synonym">Common thornapple</name>
    <dbReference type="NCBI Taxonomy" id="4076"/>
    <lineage>
        <taxon>Eukaryota</taxon>
        <taxon>Viridiplantae</taxon>
        <taxon>Streptophyta</taxon>
        <taxon>Embryophyta</taxon>
        <taxon>Tracheophyta</taxon>
        <taxon>Spermatophyta</taxon>
        <taxon>Magnoliopsida</taxon>
        <taxon>eudicotyledons</taxon>
        <taxon>Gunneridae</taxon>
        <taxon>Pentapetalae</taxon>
        <taxon>asterids</taxon>
        <taxon>lamiids</taxon>
        <taxon>Solanales</taxon>
        <taxon>Solanaceae</taxon>
        <taxon>Solanoideae</taxon>
        <taxon>Datureae</taxon>
        <taxon>Datura</taxon>
    </lineage>
</organism>
<comment type="caution">
    <text evidence="2">The sequence shown here is derived from an EMBL/GenBank/DDBJ whole genome shotgun (WGS) entry which is preliminary data.</text>
</comment>
<evidence type="ECO:0000313" key="3">
    <source>
        <dbReference type="Proteomes" id="UP000823775"/>
    </source>
</evidence>
<protein>
    <submittedName>
        <fullName evidence="2">Uncharacterized protein</fullName>
    </submittedName>
</protein>
<feature type="compositionally biased region" description="Polar residues" evidence="1">
    <location>
        <begin position="49"/>
        <end position="58"/>
    </location>
</feature>
<feature type="non-terminal residue" evidence="2">
    <location>
        <position position="1"/>
    </location>
</feature>
<gene>
    <name evidence="2" type="ORF">HAX54_040514</name>
</gene>
<accession>A0ABS8VP16</accession>
<dbReference type="Proteomes" id="UP000823775">
    <property type="component" value="Unassembled WGS sequence"/>
</dbReference>
<feature type="region of interest" description="Disordered" evidence="1">
    <location>
        <begin position="49"/>
        <end position="74"/>
    </location>
</feature>
<keyword evidence="3" id="KW-1185">Reference proteome</keyword>